<dbReference type="SUPFAM" id="SSF50952">
    <property type="entry name" value="Soluble quinoprotein glucose dehydrogenase"/>
    <property type="match status" value="1"/>
</dbReference>
<feature type="region of interest" description="Disordered" evidence="1">
    <location>
        <begin position="35"/>
        <end position="67"/>
    </location>
</feature>
<dbReference type="AlphaFoldDB" id="A0A4Q7N3G8"/>
<keyword evidence="4" id="KW-1185">Reference proteome</keyword>
<evidence type="ECO:0000313" key="4">
    <source>
        <dbReference type="Proteomes" id="UP000293874"/>
    </source>
</evidence>
<name>A0A4Q7N3G8_9BACT</name>
<dbReference type="PROSITE" id="PS51257">
    <property type="entry name" value="PROKAR_LIPOPROTEIN"/>
    <property type="match status" value="1"/>
</dbReference>
<dbReference type="Proteomes" id="UP000293874">
    <property type="component" value="Unassembled WGS sequence"/>
</dbReference>
<reference evidence="3 4" key="1">
    <citation type="submission" date="2019-02" db="EMBL/GenBank/DDBJ databases">
        <title>Genomic Encyclopedia of Type Strains, Phase IV (KMG-IV): sequencing the most valuable type-strain genomes for metagenomic binning, comparative biology and taxonomic classification.</title>
        <authorList>
            <person name="Goeker M."/>
        </authorList>
    </citation>
    <scope>NUCLEOTIDE SEQUENCE [LARGE SCALE GENOMIC DNA]</scope>
    <source>
        <strain evidence="3 4">DSM 18116</strain>
    </source>
</reference>
<dbReference type="InterPro" id="IPR012938">
    <property type="entry name" value="Glc/Sorbosone_DH"/>
</dbReference>
<feature type="compositionally biased region" description="Polar residues" evidence="1">
    <location>
        <begin position="46"/>
        <end position="55"/>
    </location>
</feature>
<comment type="caution">
    <text evidence="3">The sequence shown here is derived from an EMBL/GenBank/DDBJ whole genome shotgun (WGS) entry which is preliminary data.</text>
</comment>
<accession>A0A4Q7N3G8</accession>
<protein>
    <submittedName>
        <fullName evidence="3">Glucose/arabinose dehydrogenase</fullName>
    </submittedName>
</protein>
<dbReference type="Pfam" id="PF07995">
    <property type="entry name" value="GSDH"/>
    <property type="match status" value="1"/>
</dbReference>
<dbReference type="InterPro" id="IPR011042">
    <property type="entry name" value="6-blade_b-propeller_TolB-like"/>
</dbReference>
<proteinExistence type="predicted"/>
<dbReference type="EMBL" id="SGXA01000001">
    <property type="protein sequence ID" value="RZS75098.1"/>
    <property type="molecule type" value="Genomic_DNA"/>
</dbReference>
<evidence type="ECO:0000313" key="3">
    <source>
        <dbReference type="EMBL" id="RZS75098.1"/>
    </source>
</evidence>
<dbReference type="Gene3D" id="2.120.10.30">
    <property type="entry name" value="TolB, C-terminal domain"/>
    <property type="match status" value="1"/>
</dbReference>
<evidence type="ECO:0000259" key="2">
    <source>
        <dbReference type="Pfam" id="PF07995"/>
    </source>
</evidence>
<dbReference type="InterPro" id="IPR011041">
    <property type="entry name" value="Quinoprot_gluc/sorb_DH_b-prop"/>
</dbReference>
<gene>
    <name evidence="3" type="ORF">EV199_0958</name>
</gene>
<evidence type="ECO:0000256" key="1">
    <source>
        <dbReference type="SAM" id="MobiDB-lite"/>
    </source>
</evidence>
<feature type="domain" description="Glucose/Sorbosone dehydrogenase" evidence="2">
    <location>
        <begin position="96"/>
        <end position="425"/>
    </location>
</feature>
<dbReference type="PANTHER" id="PTHR19328:SF75">
    <property type="entry name" value="ALDOSE SUGAR DEHYDROGENASE YLII"/>
    <property type="match status" value="1"/>
</dbReference>
<organism evidence="3 4">
    <name type="scientific">Pseudobacter ginsenosidimutans</name>
    <dbReference type="NCBI Taxonomy" id="661488"/>
    <lineage>
        <taxon>Bacteria</taxon>
        <taxon>Pseudomonadati</taxon>
        <taxon>Bacteroidota</taxon>
        <taxon>Chitinophagia</taxon>
        <taxon>Chitinophagales</taxon>
        <taxon>Chitinophagaceae</taxon>
        <taxon>Pseudobacter</taxon>
    </lineage>
</organism>
<dbReference type="PANTHER" id="PTHR19328">
    <property type="entry name" value="HEDGEHOG-INTERACTING PROTEIN"/>
    <property type="match status" value="1"/>
</dbReference>
<sequence length="431" mass="46757">MTVKEQNQLTMHKKIFHIICGIGLMAVACNNGESNAAATDKPDTSGIASNSTDSTGKPVETEKANTDYKPAFPGQTRIAGVKTKTPWEFKVITSGLSNPWGIAELPDGRFLVTEKAGTMRIVSKDGKVSDKINGAPAVNANGQGGLLGLTLDPAFSKNRMVYWVYSEKTADGNLTAVAKGKLSDDGASLQNPVVIYRATPAHNSSLHYGGRILFDKNGYLMVSTGERSDKETRPLAQSLQAGLGKIVRITTDGKPAPGNPFLKDKNARPEIWSYGHRNVQGLAWHPVTGDLWENEFGPRGGDELNRIEPGKNYGWPSITYGIEYAGPKISDGATQKEGLEQPVYYWDPVLSPSGMAFYSGDAIPEWKNNLFIGGLSSMHIARLVIENNKVVGEERLLSGEKERFRDVFNASDGALYAVTDGGKMYRIGKKN</sequence>